<evidence type="ECO:0000313" key="2">
    <source>
        <dbReference type="EMBL" id="GFJ82085.1"/>
    </source>
</evidence>
<protein>
    <recommendedName>
        <fullName evidence="1">Recombinase domain-containing protein</fullName>
    </recommendedName>
</protein>
<evidence type="ECO:0000259" key="1">
    <source>
        <dbReference type="Pfam" id="PF07508"/>
    </source>
</evidence>
<accession>A0A6V8KN37</accession>
<dbReference type="GO" id="GO:0003677">
    <property type="term" value="F:DNA binding"/>
    <property type="evidence" value="ECO:0007669"/>
    <property type="project" value="InterPro"/>
</dbReference>
<reference evidence="2 3" key="1">
    <citation type="submission" date="2020-03" db="EMBL/GenBank/DDBJ databases">
        <title>Whole genome shotgun sequence of Phytohabitans houttuyneae NBRC 108639.</title>
        <authorList>
            <person name="Komaki H."/>
            <person name="Tamura T."/>
        </authorList>
    </citation>
    <scope>NUCLEOTIDE SEQUENCE [LARGE SCALE GENOMIC DNA]</scope>
    <source>
        <strain evidence="2 3">NBRC 108639</strain>
    </source>
</reference>
<dbReference type="RefSeq" id="WP_246273965.1">
    <property type="nucleotide sequence ID" value="NZ_BAABGO010000074.1"/>
</dbReference>
<dbReference type="GO" id="GO:0000150">
    <property type="term" value="F:DNA strand exchange activity"/>
    <property type="evidence" value="ECO:0007669"/>
    <property type="project" value="InterPro"/>
</dbReference>
<proteinExistence type="predicted"/>
<comment type="caution">
    <text evidence="2">The sequence shown here is derived from an EMBL/GenBank/DDBJ whole genome shotgun (WGS) entry which is preliminary data.</text>
</comment>
<organism evidence="2 3">
    <name type="scientific">Phytohabitans houttuyneae</name>
    <dbReference type="NCBI Taxonomy" id="1076126"/>
    <lineage>
        <taxon>Bacteria</taxon>
        <taxon>Bacillati</taxon>
        <taxon>Actinomycetota</taxon>
        <taxon>Actinomycetes</taxon>
        <taxon>Micromonosporales</taxon>
        <taxon>Micromonosporaceae</taxon>
    </lineage>
</organism>
<dbReference type="Pfam" id="PF07508">
    <property type="entry name" value="Recombinase"/>
    <property type="match status" value="1"/>
</dbReference>
<dbReference type="Gene3D" id="3.90.1750.20">
    <property type="entry name" value="Putative Large Serine Recombinase, Chain B, Domain 2"/>
    <property type="match status" value="1"/>
</dbReference>
<sequence length="64" mass="6977">MRWIFAQRLAGHSTAGIARTLNALGVPSPAAHYRARNRHRSGAGWTLRGVAPILANPRYTGQQV</sequence>
<dbReference type="AlphaFoldDB" id="A0A6V8KN37"/>
<dbReference type="InterPro" id="IPR011109">
    <property type="entry name" value="DNA_bind_recombinase_dom"/>
</dbReference>
<feature type="domain" description="Recombinase" evidence="1">
    <location>
        <begin position="2"/>
        <end position="63"/>
    </location>
</feature>
<keyword evidence="3" id="KW-1185">Reference proteome</keyword>
<gene>
    <name evidence="2" type="ORF">Phou_062650</name>
</gene>
<dbReference type="InterPro" id="IPR038109">
    <property type="entry name" value="DNA_bind_recomb_sf"/>
</dbReference>
<dbReference type="Proteomes" id="UP000482800">
    <property type="component" value="Unassembled WGS sequence"/>
</dbReference>
<dbReference type="EMBL" id="BLPF01000002">
    <property type="protein sequence ID" value="GFJ82085.1"/>
    <property type="molecule type" value="Genomic_DNA"/>
</dbReference>
<reference evidence="2 3" key="2">
    <citation type="submission" date="2020-03" db="EMBL/GenBank/DDBJ databases">
        <authorList>
            <person name="Ichikawa N."/>
            <person name="Kimura A."/>
            <person name="Kitahashi Y."/>
            <person name="Uohara A."/>
        </authorList>
    </citation>
    <scope>NUCLEOTIDE SEQUENCE [LARGE SCALE GENOMIC DNA]</scope>
    <source>
        <strain evidence="2 3">NBRC 108639</strain>
    </source>
</reference>
<name>A0A6V8KN37_9ACTN</name>
<evidence type="ECO:0000313" key="3">
    <source>
        <dbReference type="Proteomes" id="UP000482800"/>
    </source>
</evidence>